<accession>A0A6J7L6M0</accession>
<keyword evidence="1" id="KW-1133">Transmembrane helix</keyword>
<keyword evidence="1" id="KW-0812">Transmembrane</keyword>
<dbReference type="AlphaFoldDB" id="A0A6J7L6M0"/>
<evidence type="ECO:0000313" key="2">
    <source>
        <dbReference type="EMBL" id="CAB4964308.1"/>
    </source>
</evidence>
<sequence length="92" mass="9629">MIPVGILLVILAVIGGIAGLQMTGDTAIAALMAAATALLSGVGLLIGAQRLKRLESAQGVTVTGWRPDPWVKQRDGAQAPNRLEVRAHRIPR</sequence>
<evidence type="ECO:0000256" key="1">
    <source>
        <dbReference type="SAM" id="Phobius"/>
    </source>
</evidence>
<protein>
    <submittedName>
        <fullName evidence="2">Unannotated protein</fullName>
    </submittedName>
</protein>
<organism evidence="2">
    <name type="scientific">freshwater metagenome</name>
    <dbReference type="NCBI Taxonomy" id="449393"/>
    <lineage>
        <taxon>unclassified sequences</taxon>
        <taxon>metagenomes</taxon>
        <taxon>ecological metagenomes</taxon>
    </lineage>
</organism>
<reference evidence="2" key="1">
    <citation type="submission" date="2020-05" db="EMBL/GenBank/DDBJ databases">
        <authorList>
            <person name="Chiriac C."/>
            <person name="Salcher M."/>
            <person name="Ghai R."/>
            <person name="Kavagutti S V."/>
        </authorList>
    </citation>
    <scope>NUCLEOTIDE SEQUENCE</scope>
</reference>
<dbReference type="EMBL" id="CAFBNE010000097">
    <property type="protein sequence ID" value="CAB4964308.1"/>
    <property type="molecule type" value="Genomic_DNA"/>
</dbReference>
<gene>
    <name evidence="2" type="ORF">UFOPK3772_02490</name>
</gene>
<name>A0A6J7L6M0_9ZZZZ</name>
<feature type="transmembrane region" description="Helical" evidence="1">
    <location>
        <begin position="29"/>
        <end position="48"/>
    </location>
</feature>
<proteinExistence type="predicted"/>
<keyword evidence="1" id="KW-0472">Membrane</keyword>